<feature type="domain" description="YqbQ/XkdQ" evidence="1">
    <location>
        <begin position="21"/>
        <end position="317"/>
    </location>
</feature>
<dbReference type="InterPro" id="IPR056937">
    <property type="entry name" value="YqbQ/XkdQ"/>
</dbReference>
<protein>
    <recommendedName>
        <fullName evidence="1">YqbQ/XkdQ domain-containing protein</fullName>
    </recommendedName>
</protein>
<dbReference type="EMBL" id="JAROYP010000002">
    <property type="protein sequence ID" value="MDH5160333.1"/>
    <property type="molecule type" value="Genomic_DNA"/>
</dbReference>
<evidence type="ECO:0000313" key="2">
    <source>
        <dbReference type="EMBL" id="MDH5160333.1"/>
    </source>
</evidence>
<dbReference type="Proteomes" id="UP001159179">
    <property type="component" value="Unassembled WGS sequence"/>
</dbReference>
<accession>A0AAW6SQ50</accession>
<proteinExistence type="predicted"/>
<sequence length="319" mass="36607">MEILIDNRKGEVFDIPAKSFEWKTERIGKASSFEADMYNDKPLEFPVEGGAIIRATEGNNKIFYGFAFEDGIKKSGDTSIKAYDQLRYLKNQDTYVMPSSTATAAIKRIAGMLNLSTGVLEDTKFVVPGIVEDEKEAFDVVAKFLDSTLIATNRNFILFDNFGKLDLRSIENLVIPADDFYIGDDSLLYDYEYSKSIDKETYNKIKFVRDNKKKAKRETFIAQDSANIKKWGLLQQFRKVDENMTDAQIKELVERSIKAYNKETKTLELSCLGNWKVRAGRMLYLYIAKLGIKEYVMIDECTHKWQEGVHTMDLKVKVV</sequence>
<comment type="caution">
    <text evidence="2">The sequence shown here is derived from an EMBL/GenBank/DDBJ whole genome shotgun (WGS) entry which is preliminary data.</text>
</comment>
<evidence type="ECO:0000259" key="1">
    <source>
        <dbReference type="Pfam" id="PF24032"/>
    </source>
</evidence>
<gene>
    <name evidence="2" type="ORF">P5X88_05250</name>
</gene>
<organism evidence="2 3">
    <name type="scientific">Heyndrickxia oleronia</name>
    <dbReference type="NCBI Taxonomy" id="38875"/>
    <lineage>
        <taxon>Bacteria</taxon>
        <taxon>Bacillati</taxon>
        <taxon>Bacillota</taxon>
        <taxon>Bacilli</taxon>
        <taxon>Bacillales</taxon>
        <taxon>Bacillaceae</taxon>
        <taxon>Heyndrickxia</taxon>
    </lineage>
</organism>
<dbReference type="RefSeq" id="WP_280615998.1">
    <property type="nucleotide sequence ID" value="NZ_JAROYP010000002.1"/>
</dbReference>
<dbReference type="AlphaFoldDB" id="A0AAW6SQ50"/>
<dbReference type="Pfam" id="PF24032">
    <property type="entry name" value="YQBQ"/>
    <property type="match status" value="1"/>
</dbReference>
<evidence type="ECO:0000313" key="3">
    <source>
        <dbReference type="Proteomes" id="UP001159179"/>
    </source>
</evidence>
<reference evidence="2" key="1">
    <citation type="submission" date="2023-03" db="EMBL/GenBank/DDBJ databases">
        <title>Bacterial isolates from washroom surfaces on a university campus.</title>
        <authorList>
            <person name="Holman D.B."/>
            <person name="Gzyl K.E."/>
            <person name="Taheri A.E."/>
        </authorList>
    </citation>
    <scope>NUCLEOTIDE SEQUENCE</scope>
    <source>
        <strain evidence="2">RD03</strain>
    </source>
</reference>
<name>A0AAW6SQ50_9BACI</name>